<sequence length="218" mass="24181">MQYNRGGIVQIYAEAALPRKIMSSPRRSYAQLQQALALAEAVTERTLCEMLALRQSQQGHTSDVADKQQTQQQFHQLIKQSQRTSKGFAVLFVQLDQFRAIYQQHGAGVAKQTSDLVLTKLVAAVRACDLVNQRANGQFLILITDVKRIYDAVLVAEKLMQKLGTFEDLCPQPQPISVSIGISRYPHDGLEAGLLIERAAAAMSHAESRGGNQYSLLR</sequence>
<gene>
    <name evidence="2" type="ORF">GCM10009098_12470</name>
</gene>
<dbReference type="NCBIfam" id="TIGR00254">
    <property type="entry name" value="GGDEF"/>
    <property type="match status" value="1"/>
</dbReference>
<dbReference type="RefSeq" id="WP_226766243.1">
    <property type="nucleotide sequence ID" value="NZ_BAAAEO010000002.1"/>
</dbReference>
<dbReference type="EMBL" id="BAAAEO010000002">
    <property type="protein sequence ID" value="GAA0546386.1"/>
    <property type="molecule type" value="Genomic_DNA"/>
</dbReference>
<evidence type="ECO:0000313" key="3">
    <source>
        <dbReference type="Proteomes" id="UP001501169"/>
    </source>
</evidence>
<accession>A0ABP3NLT5</accession>
<dbReference type="Pfam" id="PF00990">
    <property type="entry name" value="GGDEF"/>
    <property type="match status" value="1"/>
</dbReference>
<keyword evidence="3" id="KW-1185">Reference proteome</keyword>
<dbReference type="InterPro" id="IPR029787">
    <property type="entry name" value="Nucleotide_cyclase"/>
</dbReference>
<proteinExistence type="predicted"/>
<dbReference type="PROSITE" id="PS50887">
    <property type="entry name" value="GGDEF"/>
    <property type="match status" value="1"/>
</dbReference>
<protein>
    <recommendedName>
        <fullName evidence="1">GGDEF domain-containing protein</fullName>
    </recommendedName>
</protein>
<dbReference type="PANTHER" id="PTHR44757:SF2">
    <property type="entry name" value="BIOFILM ARCHITECTURE MAINTENANCE PROTEIN MBAA"/>
    <property type="match status" value="1"/>
</dbReference>
<dbReference type="PANTHER" id="PTHR44757">
    <property type="entry name" value="DIGUANYLATE CYCLASE DGCP"/>
    <property type="match status" value="1"/>
</dbReference>
<feature type="domain" description="GGDEF" evidence="1">
    <location>
        <begin position="86"/>
        <end position="218"/>
    </location>
</feature>
<name>A0ABP3NLT5_9GAMM</name>
<comment type="caution">
    <text evidence="2">The sequence shown here is derived from an EMBL/GenBank/DDBJ whole genome shotgun (WGS) entry which is preliminary data.</text>
</comment>
<dbReference type="SMART" id="SM00267">
    <property type="entry name" value="GGDEF"/>
    <property type="match status" value="1"/>
</dbReference>
<dbReference type="Proteomes" id="UP001501169">
    <property type="component" value="Unassembled WGS sequence"/>
</dbReference>
<dbReference type="Gene3D" id="3.30.70.270">
    <property type="match status" value="1"/>
</dbReference>
<reference evidence="3" key="1">
    <citation type="journal article" date="2019" name="Int. J. Syst. Evol. Microbiol.">
        <title>The Global Catalogue of Microorganisms (GCM) 10K type strain sequencing project: providing services to taxonomists for standard genome sequencing and annotation.</title>
        <authorList>
            <consortium name="The Broad Institute Genomics Platform"/>
            <consortium name="The Broad Institute Genome Sequencing Center for Infectious Disease"/>
            <person name="Wu L."/>
            <person name="Ma J."/>
        </authorList>
    </citation>
    <scope>NUCLEOTIDE SEQUENCE [LARGE SCALE GENOMIC DNA]</scope>
    <source>
        <strain evidence="3">JCM 14331</strain>
    </source>
</reference>
<dbReference type="InterPro" id="IPR043128">
    <property type="entry name" value="Rev_trsase/Diguanyl_cyclase"/>
</dbReference>
<dbReference type="InterPro" id="IPR052155">
    <property type="entry name" value="Biofilm_reg_signaling"/>
</dbReference>
<evidence type="ECO:0000313" key="2">
    <source>
        <dbReference type="EMBL" id="GAA0546386.1"/>
    </source>
</evidence>
<dbReference type="SUPFAM" id="SSF55073">
    <property type="entry name" value="Nucleotide cyclase"/>
    <property type="match status" value="1"/>
</dbReference>
<organism evidence="2 3">
    <name type="scientific">Rheinheimera aquimaris</name>
    <dbReference type="NCBI Taxonomy" id="412437"/>
    <lineage>
        <taxon>Bacteria</taxon>
        <taxon>Pseudomonadati</taxon>
        <taxon>Pseudomonadota</taxon>
        <taxon>Gammaproteobacteria</taxon>
        <taxon>Chromatiales</taxon>
        <taxon>Chromatiaceae</taxon>
        <taxon>Rheinheimera</taxon>
    </lineage>
</organism>
<dbReference type="InterPro" id="IPR000160">
    <property type="entry name" value="GGDEF_dom"/>
</dbReference>
<evidence type="ECO:0000259" key="1">
    <source>
        <dbReference type="PROSITE" id="PS50887"/>
    </source>
</evidence>